<evidence type="ECO:0000313" key="3">
    <source>
        <dbReference type="Proteomes" id="UP000324222"/>
    </source>
</evidence>
<dbReference type="EMBL" id="VSRR010016433">
    <property type="protein sequence ID" value="MPC59291.1"/>
    <property type="molecule type" value="Genomic_DNA"/>
</dbReference>
<evidence type="ECO:0000313" key="2">
    <source>
        <dbReference type="EMBL" id="MPC59291.1"/>
    </source>
</evidence>
<name>A0A5B7GGR0_PORTR</name>
<reference evidence="2 3" key="1">
    <citation type="submission" date="2019-05" db="EMBL/GenBank/DDBJ databases">
        <title>Another draft genome of Portunus trituberculatus and its Hox gene families provides insights of decapod evolution.</title>
        <authorList>
            <person name="Jeong J.-H."/>
            <person name="Song I."/>
            <person name="Kim S."/>
            <person name="Choi T."/>
            <person name="Kim D."/>
            <person name="Ryu S."/>
            <person name="Kim W."/>
        </authorList>
    </citation>
    <scope>NUCLEOTIDE SEQUENCE [LARGE SCALE GENOMIC DNA]</scope>
    <source>
        <tissue evidence="2">Muscle</tissue>
    </source>
</reference>
<dbReference type="Proteomes" id="UP000324222">
    <property type="component" value="Unassembled WGS sequence"/>
</dbReference>
<protein>
    <submittedName>
        <fullName evidence="2">Uncharacterized protein</fullName>
    </submittedName>
</protein>
<accession>A0A5B7GGR0</accession>
<gene>
    <name evidence="2" type="ORF">E2C01_053307</name>
</gene>
<keyword evidence="3" id="KW-1185">Reference proteome</keyword>
<organism evidence="2 3">
    <name type="scientific">Portunus trituberculatus</name>
    <name type="common">Swimming crab</name>
    <name type="synonym">Neptunus trituberculatus</name>
    <dbReference type="NCBI Taxonomy" id="210409"/>
    <lineage>
        <taxon>Eukaryota</taxon>
        <taxon>Metazoa</taxon>
        <taxon>Ecdysozoa</taxon>
        <taxon>Arthropoda</taxon>
        <taxon>Crustacea</taxon>
        <taxon>Multicrustacea</taxon>
        <taxon>Malacostraca</taxon>
        <taxon>Eumalacostraca</taxon>
        <taxon>Eucarida</taxon>
        <taxon>Decapoda</taxon>
        <taxon>Pleocyemata</taxon>
        <taxon>Brachyura</taxon>
        <taxon>Eubrachyura</taxon>
        <taxon>Portunoidea</taxon>
        <taxon>Portunidae</taxon>
        <taxon>Portuninae</taxon>
        <taxon>Portunus</taxon>
    </lineage>
</organism>
<sequence>MSATFSLSPDPTEAAIAVPRSSSNKSNTVQLNIGSYRLPPPSPPPQTPHRYTLPFLTRLDSGGRME</sequence>
<proteinExistence type="predicted"/>
<dbReference type="AlphaFoldDB" id="A0A5B7GGR0"/>
<evidence type="ECO:0000256" key="1">
    <source>
        <dbReference type="SAM" id="MobiDB-lite"/>
    </source>
</evidence>
<comment type="caution">
    <text evidence="2">The sequence shown here is derived from an EMBL/GenBank/DDBJ whole genome shotgun (WGS) entry which is preliminary data.</text>
</comment>
<feature type="region of interest" description="Disordered" evidence="1">
    <location>
        <begin position="1"/>
        <end position="27"/>
    </location>
</feature>